<proteinExistence type="predicted"/>
<gene>
    <name evidence="1" type="ORF">NSCI0253_LOCUS19271</name>
</gene>
<reference evidence="1" key="1">
    <citation type="submission" date="2021-01" db="EMBL/GenBank/DDBJ databases">
        <authorList>
            <person name="Corre E."/>
            <person name="Pelletier E."/>
            <person name="Niang G."/>
            <person name="Scheremetjew M."/>
            <person name="Finn R."/>
            <person name="Kale V."/>
            <person name="Holt S."/>
            <person name="Cochrane G."/>
            <person name="Meng A."/>
            <person name="Brown T."/>
            <person name="Cohen L."/>
        </authorList>
    </citation>
    <scope>NUCLEOTIDE SEQUENCE</scope>
</reference>
<protein>
    <submittedName>
        <fullName evidence="1">Uncharacterized protein</fullName>
    </submittedName>
</protein>
<name>A0A7S1F535_NOCSC</name>
<organism evidence="1">
    <name type="scientific">Noctiluca scintillans</name>
    <name type="common">Sea sparkle</name>
    <name type="synonym">Red tide dinoflagellate</name>
    <dbReference type="NCBI Taxonomy" id="2966"/>
    <lineage>
        <taxon>Eukaryota</taxon>
        <taxon>Sar</taxon>
        <taxon>Alveolata</taxon>
        <taxon>Dinophyceae</taxon>
        <taxon>Noctilucales</taxon>
        <taxon>Noctilucaceae</taxon>
        <taxon>Noctiluca</taxon>
    </lineage>
</organism>
<sequence length="116" mass="12336">MDSAPSACVMVCTMMVVSKGSQLNSPETVVGCGVITVALGVELGEHERESTDTKDRTRSLMAESIGKNVAAANVQEEFFGGTETNLHNALSCPYADKESFVSSKLLARLFMTGETL</sequence>
<accession>A0A7S1F535</accession>
<dbReference type="AlphaFoldDB" id="A0A7S1F535"/>
<evidence type="ECO:0000313" key="1">
    <source>
        <dbReference type="EMBL" id="CAD8844921.1"/>
    </source>
</evidence>
<dbReference type="EMBL" id="HBFQ01027246">
    <property type="protein sequence ID" value="CAD8844921.1"/>
    <property type="molecule type" value="Transcribed_RNA"/>
</dbReference>